<protein>
    <recommendedName>
        <fullName evidence="4">DUF3617 family protein</fullName>
    </recommendedName>
</protein>
<evidence type="ECO:0000313" key="2">
    <source>
        <dbReference type="EMBL" id="TWB88436.1"/>
    </source>
</evidence>
<dbReference type="EMBL" id="VITY01000018">
    <property type="protein sequence ID" value="TWB88436.1"/>
    <property type="molecule type" value="Genomic_DNA"/>
</dbReference>
<organism evidence="2 3">
    <name type="scientific">Bradyrhizobium macuxiense</name>
    <dbReference type="NCBI Taxonomy" id="1755647"/>
    <lineage>
        <taxon>Bacteria</taxon>
        <taxon>Pseudomonadati</taxon>
        <taxon>Pseudomonadota</taxon>
        <taxon>Alphaproteobacteria</taxon>
        <taxon>Hyphomicrobiales</taxon>
        <taxon>Nitrobacteraceae</taxon>
        <taxon>Bradyrhizobium</taxon>
    </lineage>
</organism>
<reference evidence="2 3" key="1">
    <citation type="submission" date="2019-06" db="EMBL/GenBank/DDBJ databases">
        <title>Genomic Encyclopedia of Type Strains, Phase IV (KMG-V): Genome sequencing to study the core and pangenomes of soil and plant-associated prokaryotes.</title>
        <authorList>
            <person name="Whitman W."/>
        </authorList>
    </citation>
    <scope>NUCLEOTIDE SEQUENCE [LARGE SCALE GENOMIC DNA]</scope>
    <source>
        <strain evidence="2 3">BR 10355</strain>
    </source>
</reference>
<dbReference type="OrthoDB" id="8230225at2"/>
<evidence type="ECO:0000256" key="1">
    <source>
        <dbReference type="SAM" id="MobiDB-lite"/>
    </source>
</evidence>
<sequence>MTSREGFGQSRVFACALGAVIALSVSLLASHGAVAEESFSGPTFRKGMWRFVRTLELVSPTNVRQKLLEREMLRCVDPTQAMKATFSSPSIGNCHSSRPEKVNNRYVFSNRCDYMGPVSTVITVLSDEAYTEVNEVHGQAPRTDRVVARRISDCHEERAQLGQPAAAPTEASHDLEQETAEGEPL</sequence>
<comment type="caution">
    <text evidence="2">The sequence shown here is derived from an EMBL/GenBank/DDBJ whole genome shotgun (WGS) entry which is preliminary data.</text>
</comment>
<proteinExistence type="predicted"/>
<dbReference type="Proteomes" id="UP000321304">
    <property type="component" value="Unassembled WGS sequence"/>
</dbReference>
<gene>
    <name evidence="2" type="ORF">FBZ93_118116</name>
</gene>
<name>A0A560KYT8_9BRAD</name>
<evidence type="ECO:0000313" key="3">
    <source>
        <dbReference type="Proteomes" id="UP000321304"/>
    </source>
</evidence>
<keyword evidence="3" id="KW-1185">Reference proteome</keyword>
<feature type="region of interest" description="Disordered" evidence="1">
    <location>
        <begin position="157"/>
        <end position="185"/>
    </location>
</feature>
<dbReference type="AlphaFoldDB" id="A0A560KYT8"/>
<accession>A0A560KYT8</accession>
<evidence type="ECO:0008006" key="4">
    <source>
        <dbReference type="Google" id="ProtNLM"/>
    </source>
</evidence>